<dbReference type="AlphaFoldDB" id="T0Q3D1"/>
<dbReference type="InParanoid" id="T0Q3D1"/>
<dbReference type="GO" id="GO:0031397">
    <property type="term" value="P:negative regulation of protein ubiquitination"/>
    <property type="evidence" value="ECO:0007669"/>
    <property type="project" value="TreeGrafter"/>
</dbReference>
<evidence type="ECO:0000259" key="1">
    <source>
        <dbReference type="PROSITE" id="PS51352"/>
    </source>
</evidence>
<dbReference type="InterPro" id="IPR013766">
    <property type="entry name" value="Thioredoxin_domain"/>
</dbReference>
<protein>
    <recommendedName>
        <fullName evidence="1">Thioredoxin domain-containing protein</fullName>
    </recommendedName>
</protein>
<gene>
    <name evidence="2" type="ORF">SDRG_13227</name>
</gene>
<dbReference type="CDD" id="cd02964">
    <property type="entry name" value="TryX_like_family"/>
    <property type="match status" value="1"/>
</dbReference>
<dbReference type="OMA" id="TDDYKHE"/>
<organism evidence="2 3">
    <name type="scientific">Saprolegnia diclina (strain VS20)</name>
    <dbReference type="NCBI Taxonomy" id="1156394"/>
    <lineage>
        <taxon>Eukaryota</taxon>
        <taxon>Sar</taxon>
        <taxon>Stramenopiles</taxon>
        <taxon>Oomycota</taxon>
        <taxon>Saprolegniomycetes</taxon>
        <taxon>Saprolegniales</taxon>
        <taxon>Saprolegniaceae</taxon>
        <taxon>Saprolegnia</taxon>
    </lineage>
</organism>
<dbReference type="eggNOG" id="KOG2501">
    <property type="taxonomic scope" value="Eukaryota"/>
</dbReference>
<dbReference type="SUPFAM" id="SSF52833">
    <property type="entry name" value="Thioredoxin-like"/>
    <property type="match status" value="1"/>
</dbReference>
<dbReference type="PANTHER" id="PTHR46472:SF1">
    <property type="entry name" value="NUCLEOREDOXIN"/>
    <property type="match status" value="1"/>
</dbReference>
<name>T0Q3D1_SAPDV</name>
<dbReference type="InterPro" id="IPR012336">
    <property type="entry name" value="Thioredoxin-like_fold"/>
</dbReference>
<dbReference type="Gene3D" id="3.40.30.10">
    <property type="entry name" value="Glutaredoxin"/>
    <property type="match status" value="1"/>
</dbReference>
<dbReference type="Pfam" id="PF13905">
    <property type="entry name" value="Thioredoxin_8"/>
    <property type="match status" value="1"/>
</dbReference>
<dbReference type="OrthoDB" id="409136at2759"/>
<dbReference type="EMBL" id="JH767188">
    <property type="protein sequence ID" value="EQC29071.1"/>
    <property type="molecule type" value="Genomic_DNA"/>
</dbReference>
<dbReference type="GO" id="GO:0005634">
    <property type="term" value="C:nucleus"/>
    <property type="evidence" value="ECO:0007669"/>
    <property type="project" value="TreeGrafter"/>
</dbReference>
<evidence type="ECO:0000313" key="2">
    <source>
        <dbReference type="EMBL" id="EQC29071.1"/>
    </source>
</evidence>
<dbReference type="VEuPathDB" id="FungiDB:SDRG_13227"/>
<reference evidence="2 3" key="1">
    <citation type="submission" date="2012-04" db="EMBL/GenBank/DDBJ databases">
        <title>The Genome Sequence of Saprolegnia declina VS20.</title>
        <authorList>
            <consortium name="The Broad Institute Genome Sequencing Platform"/>
            <person name="Russ C."/>
            <person name="Nusbaum C."/>
            <person name="Tyler B."/>
            <person name="van West P."/>
            <person name="Dieguez-Uribeondo J."/>
            <person name="de Bruijn I."/>
            <person name="Tripathy S."/>
            <person name="Jiang R."/>
            <person name="Young S.K."/>
            <person name="Zeng Q."/>
            <person name="Gargeya S."/>
            <person name="Fitzgerald M."/>
            <person name="Haas B."/>
            <person name="Abouelleil A."/>
            <person name="Alvarado L."/>
            <person name="Arachchi H.M."/>
            <person name="Berlin A."/>
            <person name="Chapman S.B."/>
            <person name="Goldberg J."/>
            <person name="Griggs A."/>
            <person name="Gujja S."/>
            <person name="Hansen M."/>
            <person name="Howarth C."/>
            <person name="Imamovic A."/>
            <person name="Larimer J."/>
            <person name="McCowen C."/>
            <person name="Montmayeur A."/>
            <person name="Murphy C."/>
            <person name="Neiman D."/>
            <person name="Pearson M."/>
            <person name="Priest M."/>
            <person name="Roberts A."/>
            <person name="Saif S."/>
            <person name="Shea T."/>
            <person name="Sisk P."/>
            <person name="Sykes S."/>
            <person name="Wortman J."/>
            <person name="Nusbaum C."/>
            <person name="Birren B."/>
        </authorList>
    </citation>
    <scope>NUCLEOTIDE SEQUENCE [LARGE SCALE GENOMIC DNA]</scope>
    <source>
        <strain evidence="2 3">VS20</strain>
    </source>
</reference>
<proteinExistence type="predicted"/>
<dbReference type="GeneID" id="19953954"/>
<dbReference type="PANTHER" id="PTHR46472">
    <property type="entry name" value="NUCLEOREDOXIN"/>
    <property type="match status" value="1"/>
</dbReference>
<dbReference type="InterPro" id="IPR036249">
    <property type="entry name" value="Thioredoxin-like_sf"/>
</dbReference>
<dbReference type="RefSeq" id="XP_008617530.1">
    <property type="nucleotide sequence ID" value="XM_008619308.1"/>
</dbReference>
<dbReference type="PROSITE" id="PS51352">
    <property type="entry name" value="THIOREDOXIN_2"/>
    <property type="match status" value="1"/>
</dbReference>
<feature type="domain" description="Thioredoxin" evidence="1">
    <location>
        <begin position="1"/>
        <end position="143"/>
    </location>
</feature>
<dbReference type="GO" id="GO:0004791">
    <property type="term" value="F:thioredoxin-disulfide reductase (NADPH) activity"/>
    <property type="evidence" value="ECO:0007669"/>
    <property type="project" value="TreeGrafter"/>
</dbReference>
<keyword evidence="3" id="KW-1185">Reference proteome</keyword>
<dbReference type="GO" id="GO:0030178">
    <property type="term" value="P:negative regulation of Wnt signaling pathway"/>
    <property type="evidence" value="ECO:0007669"/>
    <property type="project" value="TreeGrafter"/>
</dbReference>
<sequence>MSYFASLFGNEIQTKGGVLPTTEALANTKVVGIYFSAHWCPPCRAFTPLLSTFYEDLVEDHEDVEIVFVSSDKEEAGFDEYWSQMTFPALPYAQRDIKGELTEKFNVKFIPTLVFVDAEGNVLSTEGKKMVESARGSVDFIRKELGL</sequence>
<accession>T0Q3D1</accession>
<dbReference type="Proteomes" id="UP000030762">
    <property type="component" value="Unassembled WGS sequence"/>
</dbReference>
<evidence type="ECO:0000313" key="3">
    <source>
        <dbReference type="Proteomes" id="UP000030762"/>
    </source>
</evidence>
<dbReference type="STRING" id="1156394.T0Q3D1"/>